<proteinExistence type="predicted"/>
<name>A0A2G9WSY5_9HYPH</name>
<dbReference type="Pfam" id="PF05015">
    <property type="entry name" value="HigB-like_toxin"/>
    <property type="match status" value="1"/>
</dbReference>
<dbReference type="RefSeq" id="WP_100082431.1">
    <property type="nucleotide sequence ID" value="NZ_NQVN01000019.1"/>
</dbReference>
<comment type="caution">
    <text evidence="1">The sequence shown here is derived from an EMBL/GenBank/DDBJ whole genome shotgun (WGS) entry which is preliminary data.</text>
</comment>
<keyword evidence="2" id="KW-1185">Reference proteome</keyword>
<protein>
    <submittedName>
        <fullName evidence="1">Plasmid maintenance system killer protein</fullName>
    </submittedName>
</protein>
<dbReference type="Proteomes" id="UP000231070">
    <property type="component" value="Unassembled WGS sequence"/>
</dbReference>
<organism evidence="1 2">
    <name type="scientific">Pleomorphomonas carboxyditropha</name>
    <dbReference type="NCBI Taxonomy" id="2023338"/>
    <lineage>
        <taxon>Bacteria</taxon>
        <taxon>Pseudomonadati</taxon>
        <taxon>Pseudomonadota</taxon>
        <taxon>Alphaproteobacteria</taxon>
        <taxon>Hyphomicrobiales</taxon>
        <taxon>Pleomorphomonadaceae</taxon>
        <taxon>Pleomorphomonas</taxon>
    </lineage>
</organism>
<dbReference type="SUPFAM" id="SSF143011">
    <property type="entry name" value="RelE-like"/>
    <property type="match status" value="1"/>
</dbReference>
<dbReference type="OrthoDB" id="9801102at2"/>
<dbReference type="PANTHER" id="PTHR40266:SF2">
    <property type="entry name" value="TOXIN HIGB-1"/>
    <property type="match status" value="1"/>
</dbReference>
<dbReference type="AlphaFoldDB" id="A0A2G9WSY5"/>
<dbReference type="Gene3D" id="3.30.2310.20">
    <property type="entry name" value="RelE-like"/>
    <property type="match status" value="1"/>
</dbReference>
<evidence type="ECO:0000313" key="1">
    <source>
        <dbReference type="EMBL" id="PIO97260.1"/>
    </source>
</evidence>
<evidence type="ECO:0000313" key="2">
    <source>
        <dbReference type="Proteomes" id="UP000231070"/>
    </source>
</evidence>
<sequence length="93" mass="10649">MIKSFRDRRTASLNQGVAVKGVPADVLRRAVSKLFLIDTVTRLDDLRVPPGNRLEALSGDRKGQHSIRVNDQWRICFVWKDGDAHDVEFCDYH</sequence>
<dbReference type="EMBL" id="NQVN01000019">
    <property type="protein sequence ID" value="PIO97260.1"/>
    <property type="molecule type" value="Genomic_DNA"/>
</dbReference>
<dbReference type="InterPro" id="IPR035093">
    <property type="entry name" value="RelE/ParE_toxin_dom_sf"/>
</dbReference>
<dbReference type="InterPro" id="IPR007711">
    <property type="entry name" value="HigB-1"/>
</dbReference>
<reference evidence="1 2" key="1">
    <citation type="submission" date="2017-08" db="EMBL/GenBank/DDBJ databases">
        <title>Pleomorphomonas carboxidotrophicus sp. nov., a new mesophilic hydrogenogenic carboxidotroph.</title>
        <authorList>
            <person name="Esquivel-Elizondo S."/>
            <person name="Krajmalnik-Brown R."/>
            <person name="Maldonado J."/>
        </authorList>
    </citation>
    <scope>NUCLEOTIDE SEQUENCE [LARGE SCALE GENOMIC DNA]</scope>
    <source>
        <strain evidence="1 2">SVCO-16</strain>
    </source>
</reference>
<dbReference type="PANTHER" id="PTHR40266">
    <property type="entry name" value="TOXIN HIGB-1"/>
    <property type="match status" value="1"/>
</dbReference>
<gene>
    <name evidence="1" type="ORF">CJ014_20820</name>
</gene>
<accession>A0A2G9WSY5</accession>